<proteinExistence type="predicted"/>
<sequence length="624" mass="67345">MEGSRRSTSSGTTPDTAEEPQQLLTRFTATQMSHSVSPSPETDNVEMTLREGQDDDYGSGIWGDYSVSNRSSPSLIARFQTNAESRQNFNLADCVSYPPHDSAAAGPERQEIQRLSASTLRNSLQTSRGVLPANTNRGSGACTVVSASAVAEAAVAHPQLPLSETPAAPNTETDTMEPFTNFTAELQRELNRASSAQSSTQHRRYFNVTAENGFAVPHEGSARVGVSFSPPPSSDTLGDAEASSVVVRTTLFNEEQLQRSFAGAIHSPNTEVRGGAAVSPAGGRRRIQDEVGSWSVLVRGARLATAEERRVRHLFHNRPRLQLAEQPQVVSNIVLDRTGWVQPLCYPPLWLPCMQNAFYSVPRSAVLQTTSKPVVSNPFSLNVAYPGSARSVGSYVDPRHGFGVSAAVALSESHTLLPSPAIYHVPPTSSRLAMQSGEALGANAAAATAAATGNPLWRTTALAAAREGHLFAGRSGAVLSAPSFEQNCRHFLYRCFCVRCAIASQAQSLQVDMKMRAALPNKFPCCPCLHVESRSYSQLFWMVCLLDALSFGAPCGCCCYQGLGTALYGFHLRYLLRARYRIFAWTILDLLIMCCIPGLAVDQHGAELLLDGVPEAPIGLDFMY</sequence>
<evidence type="ECO:0000313" key="3">
    <source>
        <dbReference type="EMBL" id="KPI83999.1"/>
    </source>
</evidence>
<keyword evidence="4" id="KW-1185">Reference proteome</keyword>
<dbReference type="Proteomes" id="UP000038009">
    <property type="component" value="Unassembled WGS sequence"/>
</dbReference>
<dbReference type="VEuPathDB" id="TriTrypDB:Lsey_0301_0050"/>
<protein>
    <submittedName>
        <fullName evidence="3">Uncharacterized protein</fullName>
    </submittedName>
</protein>
<dbReference type="OMA" id="CMQNAFY"/>
<name>A0A0N0P3D5_LEPSE</name>
<feature type="compositionally biased region" description="Polar residues" evidence="1">
    <location>
        <begin position="22"/>
        <end position="42"/>
    </location>
</feature>
<dbReference type="OrthoDB" id="264247at2759"/>
<reference evidence="3 4" key="1">
    <citation type="journal article" date="2015" name="PLoS Pathog.">
        <title>Leptomonas seymouri: Adaptations to the Dixenous Life Cycle Analyzed by Genome Sequencing, Transcriptome Profiling and Co-infection with Leishmania donovani.</title>
        <authorList>
            <person name="Kraeva N."/>
            <person name="Butenko A."/>
            <person name="Hlavacova J."/>
            <person name="Kostygov A."/>
            <person name="Myskova J."/>
            <person name="Grybchuk D."/>
            <person name="Lestinova T."/>
            <person name="Votypka J."/>
            <person name="Volf P."/>
            <person name="Opperdoes F."/>
            <person name="Flegontov P."/>
            <person name="Lukes J."/>
            <person name="Yurchenko V."/>
        </authorList>
    </citation>
    <scope>NUCLEOTIDE SEQUENCE [LARGE SCALE GENOMIC DNA]</scope>
    <source>
        <strain evidence="3 4">ATCC 30220</strain>
    </source>
</reference>
<evidence type="ECO:0000256" key="2">
    <source>
        <dbReference type="SAM" id="Phobius"/>
    </source>
</evidence>
<dbReference type="AlphaFoldDB" id="A0A0N0P3D5"/>
<comment type="caution">
    <text evidence="3">The sequence shown here is derived from an EMBL/GenBank/DDBJ whole genome shotgun (WGS) entry which is preliminary data.</text>
</comment>
<keyword evidence="2" id="KW-0812">Transmembrane</keyword>
<feature type="transmembrane region" description="Helical" evidence="2">
    <location>
        <begin position="582"/>
        <end position="601"/>
    </location>
</feature>
<feature type="region of interest" description="Disordered" evidence="1">
    <location>
        <begin position="1"/>
        <end position="44"/>
    </location>
</feature>
<gene>
    <name evidence="3" type="ORF">ABL78_6956</name>
</gene>
<evidence type="ECO:0000256" key="1">
    <source>
        <dbReference type="SAM" id="MobiDB-lite"/>
    </source>
</evidence>
<evidence type="ECO:0000313" key="4">
    <source>
        <dbReference type="Proteomes" id="UP000038009"/>
    </source>
</evidence>
<dbReference type="EMBL" id="LJSK01000301">
    <property type="protein sequence ID" value="KPI83999.1"/>
    <property type="molecule type" value="Genomic_DNA"/>
</dbReference>
<organism evidence="3 4">
    <name type="scientific">Leptomonas seymouri</name>
    <dbReference type="NCBI Taxonomy" id="5684"/>
    <lineage>
        <taxon>Eukaryota</taxon>
        <taxon>Discoba</taxon>
        <taxon>Euglenozoa</taxon>
        <taxon>Kinetoplastea</taxon>
        <taxon>Metakinetoplastina</taxon>
        <taxon>Trypanosomatida</taxon>
        <taxon>Trypanosomatidae</taxon>
        <taxon>Leishmaniinae</taxon>
        <taxon>Leptomonas</taxon>
    </lineage>
</organism>
<keyword evidence="2" id="KW-1133">Transmembrane helix</keyword>
<accession>A0A0N0P3D5</accession>
<feature type="transmembrane region" description="Helical" evidence="2">
    <location>
        <begin position="539"/>
        <end position="570"/>
    </location>
</feature>
<keyword evidence="2" id="KW-0472">Membrane</keyword>